<dbReference type="GO" id="GO:0003677">
    <property type="term" value="F:DNA binding"/>
    <property type="evidence" value="ECO:0007669"/>
    <property type="project" value="UniProtKB-KW"/>
</dbReference>
<accession>A0A9W6SZZ0</accession>
<feature type="compositionally biased region" description="Low complexity" evidence="5">
    <location>
        <begin position="242"/>
        <end position="276"/>
    </location>
</feature>
<keyword evidence="1" id="KW-0805">Transcription regulation</keyword>
<dbReference type="Proteomes" id="UP001165120">
    <property type="component" value="Unassembled WGS sequence"/>
</dbReference>
<evidence type="ECO:0000256" key="2">
    <source>
        <dbReference type="ARBA" id="ARBA00023125"/>
    </source>
</evidence>
<dbReference type="GO" id="GO:0000981">
    <property type="term" value="F:DNA-binding transcription factor activity, RNA polymerase II-specific"/>
    <property type="evidence" value="ECO:0007669"/>
    <property type="project" value="InterPro"/>
</dbReference>
<comment type="caution">
    <text evidence="7">The sequence shown here is derived from an EMBL/GenBank/DDBJ whole genome shotgun (WGS) entry which is preliminary data.</text>
</comment>
<evidence type="ECO:0000256" key="3">
    <source>
        <dbReference type="ARBA" id="ARBA00023163"/>
    </source>
</evidence>
<dbReference type="EMBL" id="BSXN01000913">
    <property type="protein sequence ID" value="GME70521.1"/>
    <property type="molecule type" value="Genomic_DNA"/>
</dbReference>
<keyword evidence="8" id="KW-1185">Reference proteome</keyword>
<evidence type="ECO:0000259" key="6">
    <source>
        <dbReference type="PROSITE" id="PS50048"/>
    </source>
</evidence>
<dbReference type="SMART" id="SM00066">
    <property type="entry name" value="GAL4"/>
    <property type="match status" value="1"/>
</dbReference>
<feature type="compositionally biased region" description="Low complexity" evidence="5">
    <location>
        <begin position="20"/>
        <end position="34"/>
    </location>
</feature>
<name>A0A9W6SZZ0_CANBO</name>
<evidence type="ECO:0000256" key="1">
    <source>
        <dbReference type="ARBA" id="ARBA00023015"/>
    </source>
</evidence>
<feature type="region of interest" description="Disordered" evidence="5">
    <location>
        <begin position="1"/>
        <end position="100"/>
    </location>
</feature>
<feature type="compositionally biased region" description="Basic and acidic residues" evidence="5">
    <location>
        <begin position="69"/>
        <end position="83"/>
    </location>
</feature>
<reference evidence="7" key="1">
    <citation type="submission" date="2023-04" db="EMBL/GenBank/DDBJ databases">
        <title>Candida boidinii NBRC 10035.</title>
        <authorList>
            <person name="Ichikawa N."/>
            <person name="Sato H."/>
            <person name="Tonouchi N."/>
        </authorList>
    </citation>
    <scope>NUCLEOTIDE SEQUENCE</scope>
    <source>
        <strain evidence="7">NBRC 10035</strain>
    </source>
</reference>
<dbReference type="Pfam" id="PF00172">
    <property type="entry name" value="Zn_clus"/>
    <property type="match status" value="1"/>
</dbReference>
<proteinExistence type="predicted"/>
<organism evidence="7 8">
    <name type="scientific">Candida boidinii</name>
    <name type="common">Yeast</name>
    <dbReference type="NCBI Taxonomy" id="5477"/>
    <lineage>
        <taxon>Eukaryota</taxon>
        <taxon>Fungi</taxon>
        <taxon>Dikarya</taxon>
        <taxon>Ascomycota</taxon>
        <taxon>Saccharomycotina</taxon>
        <taxon>Pichiomycetes</taxon>
        <taxon>Pichiales</taxon>
        <taxon>Pichiaceae</taxon>
        <taxon>Ogataea</taxon>
        <taxon>Ogataea/Candida clade</taxon>
    </lineage>
</organism>
<evidence type="ECO:0000256" key="5">
    <source>
        <dbReference type="SAM" id="MobiDB-lite"/>
    </source>
</evidence>
<feature type="compositionally biased region" description="Polar residues" evidence="5">
    <location>
        <begin position="1"/>
        <end position="13"/>
    </location>
</feature>
<dbReference type="CDD" id="cd00067">
    <property type="entry name" value="GAL4"/>
    <property type="match status" value="1"/>
</dbReference>
<feature type="region of interest" description="Disordered" evidence="5">
    <location>
        <begin position="233"/>
        <end position="276"/>
    </location>
</feature>
<dbReference type="InterPro" id="IPR001138">
    <property type="entry name" value="Zn2Cys6_DnaBD"/>
</dbReference>
<protein>
    <submittedName>
        <fullName evidence="7">Unnamed protein product</fullName>
    </submittedName>
</protein>
<dbReference type="PROSITE" id="PS50048">
    <property type="entry name" value="ZN2_CY6_FUNGAL_2"/>
    <property type="match status" value="1"/>
</dbReference>
<feature type="domain" description="Zn(2)-C6 fungal-type" evidence="6">
    <location>
        <begin position="104"/>
        <end position="132"/>
    </location>
</feature>
<dbReference type="AlphaFoldDB" id="A0A9W6SZZ0"/>
<dbReference type="Gene3D" id="4.10.240.10">
    <property type="entry name" value="Zn(2)-C6 fungal-type DNA-binding domain"/>
    <property type="match status" value="1"/>
</dbReference>
<dbReference type="PANTHER" id="PTHR31069">
    <property type="entry name" value="OLEATE-ACTIVATED TRANSCRIPTION FACTOR 1-RELATED"/>
    <property type="match status" value="1"/>
</dbReference>
<dbReference type="GO" id="GO:0008270">
    <property type="term" value="F:zinc ion binding"/>
    <property type="evidence" value="ECO:0007669"/>
    <property type="project" value="InterPro"/>
</dbReference>
<dbReference type="PROSITE" id="PS00463">
    <property type="entry name" value="ZN2_CY6_FUNGAL_1"/>
    <property type="match status" value="1"/>
</dbReference>
<evidence type="ECO:0000256" key="4">
    <source>
        <dbReference type="ARBA" id="ARBA00023242"/>
    </source>
</evidence>
<dbReference type="InterPro" id="IPR050675">
    <property type="entry name" value="OAF3"/>
</dbReference>
<sequence>MSEKSINSDGSSESNKDIDLNNTNNTSTNVTDDGNAPKTGQHKHENEISPESSNKNDKENKPIDNTNDLTKDDKSNSDKDSKKKSTKSASGTSTPVKRSKSFTGCYTCRRRKIGCDLGRPSCNRCLKSGFICEGYHVKLRWSNPIRFDKYGYQLPNNQNNQEQMEYSQRRRLDFVKYPKDQVYEMYDEMDTDLSSLHNENIKDLNQNIRLLGPFGVFRGEKLDESKFKRRRRNLKNLKNKNDTNNINNNTNNDTSMKISKSSNSINNTSNTNGISTNNTSKIQIQIQTIIIVKIN</sequence>
<dbReference type="InterPro" id="IPR036864">
    <property type="entry name" value="Zn2-C6_fun-type_DNA-bd_sf"/>
</dbReference>
<evidence type="ECO:0000313" key="8">
    <source>
        <dbReference type="Proteomes" id="UP001165120"/>
    </source>
</evidence>
<keyword evidence="2" id="KW-0238">DNA-binding</keyword>
<keyword evidence="3" id="KW-0804">Transcription</keyword>
<keyword evidence="4" id="KW-0539">Nucleus</keyword>
<dbReference type="PANTHER" id="PTHR31069:SF32">
    <property type="entry name" value="ARGININE METABOLISM REGULATION PROTEIN II"/>
    <property type="match status" value="1"/>
</dbReference>
<dbReference type="SUPFAM" id="SSF57701">
    <property type="entry name" value="Zn2/Cys6 DNA-binding domain"/>
    <property type="match status" value="1"/>
</dbReference>
<evidence type="ECO:0000313" key="7">
    <source>
        <dbReference type="EMBL" id="GME70521.1"/>
    </source>
</evidence>
<gene>
    <name evidence="7" type="ORF">Cboi02_000286500</name>
</gene>